<protein>
    <submittedName>
        <fullName evidence="4">Helix-turn-helix domain-containing protein</fullName>
    </submittedName>
</protein>
<comment type="caution">
    <text evidence="4">The sequence shown here is derived from an EMBL/GenBank/DDBJ whole genome shotgun (WGS) entry which is preliminary data.</text>
</comment>
<dbReference type="Pfam" id="PF24218">
    <property type="entry name" value="DUF7437"/>
    <property type="match status" value="1"/>
</dbReference>
<evidence type="ECO:0000313" key="4">
    <source>
        <dbReference type="EMBL" id="MFC7142592.1"/>
    </source>
</evidence>
<evidence type="ECO:0000259" key="3">
    <source>
        <dbReference type="Pfam" id="PF24218"/>
    </source>
</evidence>
<dbReference type="Gene3D" id="1.10.10.10">
    <property type="entry name" value="Winged helix-like DNA-binding domain superfamily/Winged helix DNA-binding domain"/>
    <property type="match status" value="1"/>
</dbReference>
<organism evidence="4 5">
    <name type="scientific">Halosimplex aquaticum</name>
    <dbReference type="NCBI Taxonomy" id="3026162"/>
    <lineage>
        <taxon>Archaea</taxon>
        <taxon>Methanobacteriati</taxon>
        <taxon>Methanobacteriota</taxon>
        <taxon>Stenosarchaea group</taxon>
        <taxon>Halobacteria</taxon>
        <taxon>Halobacteriales</taxon>
        <taxon>Haloarculaceae</taxon>
        <taxon>Halosimplex</taxon>
    </lineage>
</organism>
<proteinExistence type="predicted"/>
<name>A0ABD5YAP6_9EURY</name>
<dbReference type="InterPro" id="IPR036390">
    <property type="entry name" value="WH_DNA-bd_sf"/>
</dbReference>
<dbReference type="RefSeq" id="WP_274323652.1">
    <property type="nucleotide sequence ID" value="NZ_CP118158.1"/>
</dbReference>
<dbReference type="Pfam" id="PF09339">
    <property type="entry name" value="HTH_IclR"/>
    <property type="match status" value="1"/>
</dbReference>
<dbReference type="AlphaFoldDB" id="A0ABD5YAP6"/>
<dbReference type="InterPro" id="IPR036388">
    <property type="entry name" value="WH-like_DNA-bd_sf"/>
</dbReference>
<feature type="region of interest" description="Disordered" evidence="1">
    <location>
        <begin position="217"/>
        <end position="237"/>
    </location>
</feature>
<feature type="domain" description="HTH iclR-type" evidence="2">
    <location>
        <begin position="70"/>
        <end position="101"/>
    </location>
</feature>
<feature type="region of interest" description="Disordered" evidence="1">
    <location>
        <begin position="1"/>
        <end position="31"/>
    </location>
</feature>
<dbReference type="EMBL" id="JBHTAS010000001">
    <property type="protein sequence ID" value="MFC7142592.1"/>
    <property type="molecule type" value="Genomic_DNA"/>
</dbReference>
<dbReference type="InterPro" id="IPR005471">
    <property type="entry name" value="Tscrpt_reg_IclR_N"/>
</dbReference>
<evidence type="ECO:0000313" key="5">
    <source>
        <dbReference type="Proteomes" id="UP001596432"/>
    </source>
</evidence>
<feature type="domain" description="DUF7437" evidence="3">
    <location>
        <begin position="136"/>
        <end position="196"/>
    </location>
</feature>
<keyword evidence="5" id="KW-1185">Reference proteome</keyword>
<dbReference type="Proteomes" id="UP001596432">
    <property type="component" value="Unassembled WGS sequence"/>
</dbReference>
<dbReference type="SUPFAM" id="SSF46785">
    <property type="entry name" value="Winged helix' DNA-binding domain"/>
    <property type="match status" value="1"/>
</dbReference>
<dbReference type="InterPro" id="IPR055860">
    <property type="entry name" value="DUF7437"/>
</dbReference>
<sequence length="237" mass="25959">MTTPWDRNDLRTDGGSGAVDPPPVDALNEGSLDPATLARNAPRLETVVELLNQPSLARVYTYICYWGPVGPPSVMDRLDLSRSTTYEYIDRLVNLGLVDRDESVRPQQLTADPVIVVEQHVPIVITPTVLHALALQEVDEDIAVFVDRHGVGKLVAALRGAGLHAAGKTTYRMVASDIDVRESEAMMIVNSLEPALVVGREHDPYFGHLFPDVGDEMELPDSTALDGAPEREQRTDE</sequence>
<gene>
    <name evidence="4" type="ORF">ACFQMA_22500</name>
</gene>
<dbReference type="GeneID" id="78822940"/>
<reference evidence="4 5" key="1">
    <citation type="journal article" date="2019" name="Int. J. Syst. Evol. Microbiol.">
        <title>The Global Catalogue of Microorganisms (GCM) 10K type strain sequencing project: providing services to taxonomists for standard genome sequencing and annotation.</title>
        <authorList>
            <consortium name="The Broad Institute Genomics Platform"/>
            <consortium name="The Broad Institute Genome Sequencing Center for Infectious Disease"/>
            <person name="Wu L."/>
            <person name="Ma J."/>
        </authorList>
    </citation>
    <scope>NUCLEOTIDE SEQUENCE [LARGE SCALE GENOMIC DNA]</scope>
    <source>
        <strain evidence="4 5">XZYJT29</strain>
    </source>
</reference>
<feature type="compositionally biased region" description="Basic and acidic residues" evidence="1">
    <location>
        <begin position="228"/>
        <end position="237"/>
    </location>
</feature>
<evidence type="ECO:0000259" key="2">
    <source>
        <dbReference type="Pfam" id="PF09339"/>
    </source>
</evidence>
<accession>A0ABD5YAP6</accession>
<feature type="compositionally biased region" description="Basic and acidic residues" evidence="1">
    <location>
        <begin position="1"/>
        <end position="12"/>
    </location>
</feature>
<evidence type="ECO:0000256" key="1">
    <source>
        <dbReference type="SAM" id="MobiDB-lite"/>
    </source>
</evidence>